<sequence>MAHNVLLIGGHGKIAQLLTPLLLARSWNVTSMIRSADQTAAIEKLGQGQPGKLSVLVSSVEDVQTESDAQKILDQVKPDWVVWSAGAGGRGGPSRTKAVDQDAAVAFTKASIHAPSIKKFLTVSYIASRRNRAPWWTDADWEAAQKVNNEILPHYYKAKVAADEVLTVLAKERFDAEAKKGVPENERFAGISLRPGTLTDKPAGGVTVGRIPSRGDTSRATVAETVVAVLDTEGAKGYIDVLDGDEDTVGAIKRLVKEGIDNVEGEDFEDQKKRASQL</sequence>
<evidence type="ECO:0000259" key="2">
    <source>
        <dbReference type="Pfam" id="PF13460"/>
    </source>
</evidence>
<dbReference type="OrthoDB" id="10254604at2759"/>
<evidence type="ECO:0000313" key="3">
    <source>
        <dbReference type="EMBL" id="OAG10021.1"/>
    </source>
</evidence>
<reference evidence="3 4" key="1">
    <citation type="submission" date="2016-05" db="EMBL/GenBank/DDBJ databases">
        <title>Comparative analysis of secretome profiles of manganese(II)-oxidizing ascomycete fungi.</title>
        <authorList>
            <consortium name="DOE Joint Genome Institute"/>
            <person name="Zeiner C.A."/>
            <person name="Purvine S.O."/>
            <person name="Zink E.M."/>
            <person name="Wu S."/>
            <person name="Pasa-Tolic L."/>
            <person name="Chaput D.L."/>
            <person name="Haridas S."/>
            <person name="Grigoriev I.V."/>
            <person name="Santelli C.M."/>
            <person name="Hansel C.M."/>
        </authorList>
    </citation>
    <scope>NUCLEOTIDE SEQUENCE [LARGE SCALE GENOMIC DNA]</scope>
    <source>
        <strain evidence="3 4">AP3s5-JAC2a</strain>
    </source>
</reference>
<gene>
    <name evidence="3" type="ORF">CC84DRAFT_460178</name>
</gene>
<comment type="similarity">
    <text evidence="1">Belongs to the avfA family.</text>
</comment>
<dbReference type="Proteomes" id="UP000077069">
    <property type="component" value="Unassembled WGS sequence"/>
</dbReference>
<dbReference type="AlphaFoldDB" id="A0A177CS49"/>
<keyword evidence="4" id="KW-1185">Reference proteome</keyword>
<dbReference type="PANTHER" id="PTHR15020">
    <property type="entry name" value="FLAVIN REDUCTASE-RELATED"/>
    <property type="match status" value="1"/>
</dbReference>
<dbReference type="InParanoid" id="A0A177CS49"/>
<name>A0A177CS49_9PLEO</name>
<proteinExistence type="inferred from homology"/>
<dbReference type="GeneID" id="28769854"/>
<dbReference type="Gene3D" id="3.40.50.720">
    <property type="entry name" value="NAD(P)-binding Rossmann-like Domain"/>
    <property type="match status" value="1"/>
</dbReference>
<accession>A0A177CS49</accession>
<dbReference type="FunCoup" id="A0A177CS49">
    <property type="interactions" value="675"/>
</dbReference>
<dbReference type="PANTHER" id="PTHR15020:SF50">
    <property type="entry name" value="UPF0659 PROTEIN YMR090W"/>
    <property type="match status" value="1"/>
</dbReference>
<feature type="domain" description="NAD(P)-binding" evidence="2">
    <location>
        <begin position="9"/>
        <end position="232"/>
    </location>
</feature>
<dbReference type="RefSeq" id="XP_018040386.1">
    <property type="nucleotide sequence ID" value="XM_018186368.1"/>
</dbReference>
<protein>
    <recommendedName>
        <fullName evidence="2">NAD(P)-binding domain-containing protein</fullName>
    </recommendedName>
</protein>
<evidence type="ECO:0000313" key="4">
    <source>
        <dbReference type="Proteomes" id="UP000077069"/>
    </source>
</evidence>
<evidence type="ECO:0000256" key="1">
    <source>
        <dbReference type="ARBA" id="ARBA00038376"/>
    </source>
</evidence>
<dbReference type="InterPro" id="IPR016040">
    <property type="entry name" value="NAD(P)-bd_dom"/>
</dbReference>
<dbReference type="SUPFAM" id="SSF51735">
    <property type="entry name" value="NAD(P)-binding Rossmann-fold domains"/>
    <property type="match status" value="1"/>
</dbReference>
<dbReference type="InterPro" id="IPR036291">
    <property type="entry name" value="NAD(P)-bd_dom_sf"/>
</dbReference>
<dbReference type="STRING" id="1460663.A0A177CS49"/>
<dbReference type="EMBL" id="KV441549">
    <property type="protein sequence ID" value="OAG10021.1"/>
    <property type="molecule type" value="Genomic_DNA"/>
</dbReference>
<organism evidence="3 4">
    <name type="scientific">Paraphaeosphaeria sporulosa</name>
    <dbReference type="NCBI Taxonomy" id="1460663"/>
    <lineage>
        <taxon>Eukaryota</taxon>
        <taxon>Fungi</taxon>
        <taxon>Dikarya</taxon>
        <taxon>Ascomycota</taxon>
        <taxon>Pezizomycotina</taxon>
        <taxon>Dothideomycetes</taxon>
        <taxon>Pleosporomycetidae</taxon>
        <taxon>Pleosporales</taxon>
        <taxon>Massarineae</taxon>
        <taxon>Didymosphaeriaceae</taxon>
        <taxon>Paraphaeosphaeria</taxon>
    </lineage>
</organism>
<dbReference type="Pfam" id="PF13460">
    <property type="entry name" value="NAD_binding_10"/>
    <property type="match status" value="1"/>
</dbReference>